<reference evidence="2 3" key="1">
    <citation type="journal article" date="2014" name="Genome Announc.">
        <title>Complete Genome Sequence of Neisseria meningitidis Serogroup A Strain NMA510612, Isolated from a Patient with Bacterial Meningitis in China.</title>
        <authorList>
            <person name="Zhang Y."/>
            <person name="Yang J."/>
            <person name="Xu L."/>
            <person name="Zhu Y."/>
            <person name="Liu B."/>
            <person name="Shao Z."/>
            <person name="Zhang X."/>
            <person name="Jin Q."/>
        </authorList>
    </citation>
    <scope>NUCLEOTIDE SEQUENCE [LARGE SCALE GENOMIC DNA]</scope>
    <source>
        <strain evidence="3">NMA510612</strain>
    </source>
</reference>
<keyword evidence="1" id="KW-0472">Membrane</keyword>
<dbReference type="Proteomes" id="UP000023582">
    <property type="component" value="Chromosome"/>
</dbReference>
<proteinExistence type="predicted"/>
<evidence type="ECO:0000313" key="2">
    <source>
        <dbReference type="EMBL" id="AHW74553.1"/>
    </source>
</evidence>
<keyword evidence="1" id="KW-1133">Transmembrane helix</keyword>
<sequence>MKKHPMPSENPCRFQTASLHHPHPCATLHLPHNNKSDKPMKALPIKSLLITSLPVFASVFTAASIVW</sequence>
<feature type="transmembrane region" description="Helical" evidence="1">
    <location>
        <begin position="48"/>
        <end position="66"/>
    </location>
</feature>
<name>X5F5U6_NEIME</name>
<dbReference type="AlphaFoldDB" id="X5F5U6"/>
<reference evidence="3" key="2">
    <citation type="submission" date="2014-02" db="EMBL/GenBank/DDBJ databases">
        <title>Complete Genome Sequence of Neisseria meningitides, serogroup A strain 510612.</title>
        <authorList>
            <person name="Zhang X."/>
            <person name="Zhang Y."/>
            <person name="Yang J."/>
            <person name="Zhu Y."/>
            <person name="Jin Q."/>
        </authorList>
    </citation>
    <scope>NUCLEOTIDE SEQUENCE</scope>
    <source>
        <strain evidence="3">NMA510612</strain>
    </source>
</reference>
<dbReference type="KEGG" id="nmx:NMA510612_0236"/>
<organism evidence="2 3">
    <name type="scientific">Neisseria meningitidis</name>
    <dbReference type="NCBI Taxonomy" id="487"/>
    <lineage>
        <taxon>Bacteria</taxon>
        <taxon>Pseudomonadati</taxon>
        <taxon>Pseudomonadota</taxon>
        <taxon>Betaproteobacteria</taxon>
        <taxon>Neisseriales</taxon>
        <taxon>Neisseriaceae</taxon>
        <taxon>Neisseria</taxon>
    </lineage>
</organism>
<dbReference type="EMBL" id="CP007524">
    <property type="protein sequence ID" value="AHW74553.1"/>
    <property type="molecule type" value="Genomic_DNA"/>
</dbReference>
<protein>
    <submittedName>
        <fullName evidence="2">Integral membrane protein</fullName>
    </submittedName>
</protein>
<accession>X5F5U6</accession>
<evidence type="ECO:0000313" key="3">
    <source>
        <dbReference type="Proteomes" id="UP000023582"/>
    </source>
</evidence>
<evidence type="ECO:0000256" key="1">
    <source>
        <dbReference type="SAM" id="Phobius"/>
    </source>
</evidence>
<keyword evidence="1" id="KW-0812">Transmembrane</keyword>
<dbReference type="PATRIC" id="fig|487.517.peg.237"/>
<gene>
    <name evidence="2" type="ORF">NMA510612_0236</name>
</gene>